<dbReference type="InterPro" id="IPR029063">
    <property type="entry name" value="SAM-dependent_MTases_sf"/>
</dbReference>
<organism evidence="6 7">
    <name type="scientific">Nocardioides faecalis</name>
    <dbReference type="NCBI Taxonomy" id="2803858"/>
    <lineage>
        <taxon>Bacteria</taxon>
        <taxon>Bacillati</taxon>
        <taxon>Actinomycetota</taxon>
        <taxon>Actinomycetes</taxon>
        <taxon>Propionibacteriales</taxon>
        <taxon>Nocardioidaceae</taxon>
        <taxon>Nocardioides</taxon>
    </lineage>
</organism>
<evidence type="ECO:0000256" key="2">
    <source>
        <dbReference type="ARBA" id="ARBA00022603"/>
    </source>
</evidence>
<evidence type="ECO:0000313" key="7">
    <source>
        <dbReference type="Proteomes" id="UP000663791"/>
    </source>
</evidence>
<keyword evidence="7" id="KW-1185">Reference proteome</keyword>
<sequence>MATDGSTPASPALVFGAVAQAYDRGRPGYPREAVEWLTGPEPLSILELGAGTGKLTEHLLALGHDVHATDPDPRMLDRLGARLGELRVSQTTAEEIPAADATYDLVVVADAFEYFDHDRALPEIARVLKRGGSLALVRNVRDERIPWVKRLGNLIGHHALGTGPGEELESSPYFGPTDEATFKQWQVIHRASVQDLVRSLGDVAGLPADAQEARIREVLAFYDDFGRGMDGMQLPYVTECFRAVVGIQPKTIRKEPERAADDADQPGGTGSGAEAGSTEVAGPVGKDSIPVVLAPAVEPPADDDTGMLLIRFR</sequence>
<comment type="similarity">
    <text evidence="1">Belongs to the methyltransferase superfamily.</text>
</comment>
<protein>
    <submittedName>
        <fullName evidence="6">Class I SAM-dependent methyltransferase</fullName>
    </submittedName>
</protein>
<dbReference type="GO" id="GO:0032259">
    <property type="term" value="P:methylation"/>
    <property type="evidence" value="ECO:0007669"/>
    <property type="project" value="UniProtKB-KW"/>
</dbReference>
<dbReference type="Gene3D" id="3.40.50.150">
    <property type="entry name" value="Vaccinia Virus protein VP39"/>
    <property type="match status" value="1"/>
</dbReference>
<feature type="region of interest" description="Disordered" evidence="4">
    <location>
        <begin position="252"/>
        <end position="284"/>
    </location>
</feature>
<evidence type="ECO:0000313" key="6">
    <source>
        <dbReference type="EMBL" id="MBM9461141.1"/>
    </source>
</evidence>
<accession>A0A939BWK7</accession>
<dbReference type="Pfam" id="PF08241">
    <property type="entry name" value="Methyltransf_11"/>
    <property type="match status" value="1"/>
</dbReference>
<keyword evidence="2 6" id="KW-0489">Methyltransferase</keyword>
<dbReference type="SUPFAM" id="SSF53335">
    <property type="entry name" value="S-adenosyl-L-methionine-dependent methyltransferases"/>
    <property type="match status" value="1"/>
</dbReference>
<reference evidence="6" key="1">
    <citation type="submission" date="2021-01" db="EMBL/GenBank/DDBJ databases">
        <title>Novel species in genus Nocardioides.</title>
        <authorList>
            <person name="Zhang G."/>
        </authorList>
    </citation>
    <scope>NUCLEOTIDE SEQUENCE</scope>
    <source>
        <strain evidence="6">Zg-536</strain>
    </source>
</reference>
<keyword evidence="3" id="KW-0808">Transferase</keyword>
<dbReference type="GO" id="GO:0008757">
    <property type="term" value="F:S-adenosylmethionine-dependent methyltransferase activity"/>
    <property type="evidence" value="ECO:0007669"/>
    <property type="project" value="InterPro"/>
</dbReference>
<dbReference type="PANTHER" id="PTHR44942">
    <property type="entry name" value="METHYLTRANSF_11 DOMAIN-CONTAINING PROTEIN"/>
    <property type="match status" value="1"/>
</dbReference>
<evidence type="ECO:0000256" key="4">
    <source>
        <dbReference type="SAM" id="MobiDB-lite"/>
    </source>
</evidence>
<dbReference type="EMBL" id="JAERTX010000014">
    <property type="protein sequence ID" value="MBM9461141.1"/>
    <property type="molecule type" value="Genomic_DNA"/>
</dbReference>
<feature type="domain" description="Methyltransferase type 11" evidence="5">
    <location>
        <begin position="46"/>
        <end position="135"/>
    </location>
</feature>
<dbReference type="InterPro" id="IPR051052">
    <property type="entry name" value="Diverse_substrate_MTase"/>
</dbReference>
<dbReference type="InterPro" id="IPR013216">
    <property type="entry name" value="Methyltransf_11"/>
</dbReference>
<dbReference type="RefSeq" id="WP_205292462.1">
    <property type="nucleotide sequence ID" value="NZ_CP074406.1"/>
</dbReference>
<gene>
    <name evidence="6" type="ORF">JK386_14660</name>
</gene>
<proteinExistence type="inferred from homology"/>
<dbReference type="Proteomes" id="UP000663791">
    <property type="component" value="Unassembled WGS sequence"/>
</dbReference>
<name>A0A939BWK7_9ACTN</name>
<dbReference type="AlphaFoldDB" id="A0A939BWK7"/>
<feature type="compositionally biased region" description="Basic and acidic residues" evidence="4">
    <location>
        <begin position="252"/>
        <end position="261"/>
    </location>
</feature>
<comment type="caution">
    <text evidence="6">The sequence shown here is derived from an EMBL/GenBank/DDBJ whole genome shotgun (WGS) entry which is preliminary data.</text>
</comment>
<dbReference type="PANTHER" id="PTHR44942:SF4">
    <property type="entry name" value="METHYLTRANSFERASE TYPE 11 DOMAIN-CONTAINING PROTEIN"/>
    <property type="match status" value="1"/>
</dbReference>
<evidence type="ECO:0000256" key="1">
    <source>
        <dbReference type="ARBA" id="ARBA00008361"/>
    </source>
</evidence>
<evidence type="ECO:0000259" key="5">
    <source>
        <dbReference type="Pfam" id="PF08241"/>
    </source>
</evidence>
<evidence type="ECO:0000256" key="3">
    <source>
        <dbReference type="ARBA" id="ARBA00022679"/>
    </source>
</evidence>
<dbReference type="CDD" id="cd02440">
    <property type="entry name" value="AdoMet_MTases"/>
    <property type="match status" value="1"/>
</dbReference>